<dbReference type="Proteomes" id="UP000190667">
    <property type="component" value="Unassembled WGS sequence"/>
</dbReference>
<comment type="caution">
    <text evidence="3">The sequence shown here is derived from an EMBL/GenBank/DDBJ whole genome shotgun (WGS) entry which is preliminary data.</text>
</comment>
<proteinExistence type="predicted"/>
<sequence>MKALYLTALAGVRRLLLPLLLCCGLAACDDHVNISVPVDVTQAGQSVSVDFDVIASGGYQFCLLFYTGEELEEMNRRFELYGRIYKPGVATPVALRLIKDGRIFMDKQFNAVGSQGTMSAHYNGVNINSAIRNIISPWLPAGHYSARLTVLEARPQFAGIETYFHVSNYDPKI</sequence>
<dbReference type="OrthoDB" id="6442930at2"/>
<feature type="chain" id="PRO_5013363514" description="DUF5625 domain-containing protein" evidence="1">
    <location>
        <begin position="28"/>
        <end position="173"/>
    </location>
</feature>
<evidence type="ECO:0000259" key="2">
    <source>
        <dbReference type="Pfam" id="PF18539"/>
    </source>
</evidence>
<feature type="signal peptide" evidence="1">
    <location>
        <begin position="1"/>
        <end position="27"/>
    </location>
</feature>
<protein>
    <recommendedName>
        <fullName evidence="2">DUF5625 domain-containing protein</fullName>
    </recommendedName>
</protein>
<dbReference type="InterPro" id="IPR041008">
    <property type="entry name" value="DUF5625"/>
</dbReference>
<keyword evidence="4" id="KW-1185">Reference proteome</keyword>
<gene>
    <name evidence="3" type="ORF">BTJ39_00790</name>
</gene>
<keyword evidence="1" id="KW-0732">Signal</keyword>
<organism evidence="3 4">
    <name type="scientific">Izhakiella australiensis</name>
    <dbReference type="NCBI Taxonomy" id="1926881"/>
    <lineage>
        <taxon>Bacteria</taxon>
        <taxon>Pseudomonadati</taxon>
        <taxon>Pseudomonadota</taxon>
        <taxon>Gammaproteobacteria</taxon>
        <taxon>Enterobacterales</taxon>
        <taxon>Erwiniaceae</taxon>
        <taxon>Izhakiella</taxon>
    </lineage>
</organism>
<dbReference type="STRING" id="1926881.BTJ39_00790"/>
<accession>A0A1S8YSB2</accession>
<dbReference type="Pfam" id="PF18539">
    <property type="entry name" value="DUF5625"/>
    <property type="match status" value="1"/>
</dbReference>
<dbReference type="AlphaFoldDB" id="A0A1S8YSB2"/>
<dbReference type="Gene3D" id="2.60.120.790">
    <property type="match status" value="1"/>
</dbReference>
<feature type="domain" description="DUF5625" evidence="2">
    <location>
        <begin position="36"/>
        <end position="166"/>
    </location>
</feature>
<dbReference type="PROSITE" id="PS51257">
    <property type="entry name" value="PROKAR_LIPOPROTEIN"/>
    <property type="match status" value="1"/>
</dbReference>
<evidence type="ECO:0000313" key="4">
    <source>
        <dbReference type="Proteomes" id="UP000190667"/>
    </source>
</evidence>
<evidence type="ECO:0000313" key="3">
    <source>
        <dbReference type="EMBL" id="OON41738.1"/>
    </source>
</evidence>
<dbReference type="EMBL" id="MRUL01000001">
    <property type="protein sequence ID" value="OON41738.1"/>
    <property type="molecule type" value="Genomic_DNA"/>
</dbReference>
<dbReference type="RefSeq" id="WP_078000761.1">
    <property type="nucleotide sequence ID" value="NZ_MRUL01000001.1"/>
</dbReference>
<reference evidence="3 4" key="1">
    <citation type="submission" date="2016-12" db="EMBL/GenBank/DDBJ databases">
        <title>Izhakiella australiana sp. nov. of genus Izhakiella isolated from Australian desert.</title>
        <authorList>
            <person name="Ji M."/>
        </authorList>
    </citation>
    <scope>NUCLEOTIDE SEQUENCE [LARGE SCALE GENOMIC DNA]</scope>
    <source>
        <strain evidence="3 4">D4N98</strain>
    </source>
</reference>
<name>A0A1S8YSB2_9GAMM</name>
<evidence type="ECO:0000256" key="1">
    <source>
        <dbReference type="SAM" id="SignalP"/>
    </source>
</evidence>